<reference evidence="2" key="1">
    <citation type="submission" date="2016-10" db="EMBL/GenBank/DDBJ databases">
        <authorList>
            <person name="Varghese N."/>
            <person name="Submissions S."/>
        </authorList>
    </citation>
    <scope>NUCLEOTIDE SEQUENCE [LARGE SCALE GENOMIC DNA]</scope>
    <source>
        <strain evidence="2">ANC 5109</strain>
    </source>
</reference>
<dbReference type="EMBL" id="FNPK01000010">
    <property type="protein sequence ID" value="SDY42438.1"/>
    <property type="molecule type" value="Genomic_DNA"/>
</dbReference>
<proteinExistence type="predicted"/>
<dbReference type="Proteomes" id="UP000199035">
    <property type="component" value="Unassembled WGS sequence"/>
</dbReference>
<dbReference type="STRING" id="595670.SAMN05421643_11026"/>
<evidence type="ECO:0000313" key="2">
    <source>
        <dbReference type="Proteomes" id="UP000199035"/>
    </source>
</evidence>
<sequence length="50" mass="5652">MANLYQCAECYTTLYGDALPEGERYNYIVNGDLCASCQADQDNDLYDDDD</sequence>
<name>A0A1H3JSV2_9GAMM</name>
<protein>
    <submittedName>
        <fullName evidence="1">Uncharacterized protein</fullName>
    </submittedName>
</protein>
<evidence type="ECO:0000313" key="1">
    <source>
        <dbReference type="EMBL" id="SDY42438.1"/>
    </source>
</evidence>
<dbReference type="AlphaFoldDB" id="A0A1H3JSV2"/>
<organism evidence="1 2">
    <name type="scientific">Acinetobacter kyonggiensis</name>
    <dbReference type="NCBI Taxonomy" id="595670"/>
    <lineage>
        <taxon>Bacteria</taxon>
        <taxon>Pseudomonadati</taxon>
        <taxon>Pseudomonadota</taxon>
        <taxon>Gammaproteobacteria</taxon>
        <taxon>Moraxellales</taxon>
        <taxon>Moraxellaceae</taxon>
        <taxon>Acinetobacter</taxon>
    </lineage>
</organism>
<keyword evidence="2" id="KW-1185">Reference proteome</keyword>
<gene>
    <name evidence="1" type="ORF">SAMN05421643_11026</name>
</gene>
<dbReference type="RefSeq" id="WP_167356320.1">
    <property type="nucleotide sequence ID" value="NZ_FNPK01000010.1"/>
</dbReference>
<accession>A0A1H3JSV2</accession>